<evidence type="ECO:0000313" key="2">
    <source>
        <dbReference type="EMBL" id="NYD54825.1"/>
    </source>
</evidence>
<evidence type="ECO:0000259" key="1">
    <source>
        <dbReference type="PROSITE" id="PS51186"/>
    </source>
</evidence>
<dbReference type="InterPro" id="IPR051908">
    <property type="entry name" value="Ribosomal_N-acetyltransferase"/>
</dbReference>
<dbReference type="Proteomes" id="UP000552045">
    <property type="component" value="Unassembled WGS sequence"/>
</dbReference>
<organism evidence="2 3">
    <name type="scientific">Microbacterium pseudoresistens</name>
    <dbReference type="NCBI Taxonomy" id="640634"/>
    <lineage>
        <taxon>Bacteria</taxon>
        <taxon>Bacillati</taxon>
        <taxon>Actinomycetota</taxon>
        <taxon>Actinomycetes</taxon>
        <taxon>Micrococcales</taxon>
        <taxon>Microbacteriaceae</taxon>
        <taxon>Microbacterium</taxon>
    </lineage>
</organism>
<dbReference type="PANTHER" id="PTHR43441">
    <property type="entry name" value="RIBOSOMAL-PROTEIN-SERINE ACETYLTRANSFERASE"/>
    <property type="match status" value="1"/>
</dbReference>
<proteinExistence type="predicted"/>
<protein>
    <submittedName>
        <fullName evidence="2">RimJ/RimL family protein N-acetyltransferase</fullName>
    </submittedName>
</protein>
<dbReference type="SUPFAM" id="SSF55729">
    <property type="entry name" value="Acyl-CoA N-acyltransferases (Nat)"/>
    <property type="match status" value="1"/>
</dbReference>
<dbReference type="InterPro" id="IPR000182">
    <property type="entry name" value="GNAT_dom"/>
</dbReference>
<reference evidence="2 3" key="1">
    <citation type="submission" date="2020-07" db="EMBL/GenBank/DDBJ databases">
        <title>Sequencing the genomes of 1000 actinobacteria strains.</title>
        <authorList>
            <person name="Klenk H.-P."/>
        </authorList>
    </citation>
    <scope>NUCLEOTIDE SEQUENCE [LARGE SCALE GENOMIC DNA]</scope>
    <source>
        <strain evidence="2 3">DSM 22185</strain>
    </source>
</reference>
<dbReference type="EMBL" id="JACCBH010000001">
    <property type="protein sequence ID" value="NYD54825.1"/>
    <property type="molecule type" value="Genomic_DNA"/>
</dbReference>
<gene>
    <name evidence="2" type="ORF">BKA02_001880</name>
</gene>
<feature type="domain" description="N-acetyltransferase" evidence="1">
    <location>
        <begin position="11"/>
        <end position="179"/>
    </location>
</feature>
<name>A0A7Y9EVQ0_9MICO</name>
<dbReference type="AlphaFoldDB" id="A0A7Y9EVQ0"/>
<dbReference type="RefSeq" id="WP_179433459.1">
    <property type="nucleotide sequence ID" value="NZ_BAABLC010000002.1"/>
</dbReference>
<dbReference type="Pfam" id="PF13302">
    <property type="entry name" value="Acetyltransf_3"/>
    <property type="match status" value="1"/>
</dbReference>
<dbReference type="InterPro" id="IPR016181">
    <property type="entry name" value="Acyl_CoA_acyltransferase"/>
</dbReference>
<keyword evidence="2" id="KW-0808">Transferase</keyword>
<sequence>MQPVTLTTERLVLRAPGIDDADAITAACQDPEIPRWTTVPSPYTRADAEEFIDLVAQWWHDGNQTIWGIFVDGATDGALVGTIGLHHIAEHAAGGNAELGYWMAAEARGRGYLVEAARAVLDWGFDERGLARIQWRAVVGNVASARAARALGFRFEGTQRQALTSARGRDDGWIAALLPGDDRARVDWPIDIGL</sequence>
<keyword evidence="3" id="KW-1185">Reference proteome</keyword>
<dbReference type="Gene3D" id="3.40.630.30">
    <property type="match status" value="1"/>
</dbReference>
<accession>A0A7Y9EVQ0</accession>
<dbReference type="GO" id="GO:0005737">
    <property type="term" value="C:cytoplasm"/>
    <property type="evidence" value="ECO:0007669"/>
    <property type="project" value="TreeGrafter"/>
</dbReference>
<dbReference type="GO" id="GO:0008999">
    <property type="term" value="F:protein-N-terminal-alanine acetyltransferase activity"/>
    <property type="evidence" value="ECO:0007669"/>
    <property type="project" value="TreeGrafter"/>
</dbReference>
<dbReference type="PANTHER" id="PTHR43441:SF10">
    <property type="entry name" value="ACETYLTRANSFERASE"/>
    <property type="match status" value="1"/>
</dbReference>
<dbReference type="GO" id="GO:1990189">
    <property type="term" value="F:protein N-terminal-serine acetyltransferase activity"/>
    <property type="evidence" value="ECO:0007669"/>
    <property type="project" value="TreeGrafter"/>
</dbReference>
<dbReference type="PROSITE" id="PS51186">
    <property type="entry name" value="GNAT"/>
    <property type="match status" value="1"/>
</dbReference>
<comment type="caution">
    <text evidence="2">The sequence shown here is derived from an EMBL/GenBank/DDBJ whole genome shotgun (WGS) entry which is preliminary data.</text>
</comment>
<evidence type="ECO:0000313" key="3">
    <source>
        <dbReference type="Proteomes" id="UP000552045"/>
    </source>
</evidence>